<feature type="compositionally biased region" description="Pro residues" evidence="1">
    <location>
        <begin position="244"/>
        <end position="257"/>
    </location>
</feature>
<proteinExistence type="predicted"/>
<feature type="region of interest" description="Disordered" evidence="1">
    <location>
        <begin position="237"/>
        <end position="266"/>
    </location>
</feature>
<dbReference type="AlphaFoldDB" id="A0A1V5SCR2"/>
<sequence length="266" mass="27907">MVSSAVSFSCPLSRSRLSISSRNSLSSLCSSSREARSKLLQSSLKITASFRSKYNNRRLQLTLSSSMIGSRPPVTMMRDAILAICSSRAVRYSDRWLEAVVSGARRSSPMRLRISVRSLSRPSGSGSGSIANIIAVNSLSYIDRTSALGRCARSSGSGSRVPSSTVSHLGACESSASVGFSSSSATSSATGALPVPSQAVQVVHVRTPTPFIDPLPSQTGHLLPSSSPTPSIVRLMPQLGHSPFIPPSEPTLPPLPPQNVQGLSGI</sequence>
<reference evidence="2" key="1">
    <citation type="submission" date="2017-02" db="EMBL/GenBank/DDBJ databases">
        <title>Delving into the versatile metabolic prowess of the omnipresent phylum Bacteroidetes.</title>
        <authorList>
            <person name="Nobu M.K."/>
            <person name="Mei R."/>
            <person name="Narihiro T."/>
            <person name="Kuroda K."/>
            <person name="Liu W.-T."/>
        </authorList>
    </citation>
    <scope>NUCLEOTIDE SEQUENCE</scope>
    <source>
        <strain evidence="2">ADurb.Bin280</strain>
    </source>
</reference>
<gene>
    <name evidence="2" type="ORF">BWY43_00553</name>
</gene>
<comment type="caution">
    <text evidence="2">The sequence shown here is derived from an EMBL/GenBank/DDBJ whole genome shotgun (WGS) entry which is preliminary data.</text>
</comment>
<protein>
    <submittedName>
        <fullName evidence="2">Uncharacterized protein</fullName>
    </submittedName>
</protein>
<evidence type="ECO:0000256" key="1">
    <source>
        <dbReference type="SAM" id="MobiDB-lite"/>
    </source>
</evidence>
<dbReference type="Proteomes" id="UP000485367">
    <property type="component" value="Unassembled WGS sequence"/>
</dbReference>
<evidence type="ECO:0000313" key="2">
    <source>
        <dbReference type="EMBL" id="OQA52309.1"/>
    </source>
</evidence>
<accession>A0A1V5SCR2</accession>
<dbReference type="EMBL" id="MWBO01000036">
    <property type="protein sequence ID" value="OQA52309.1"/>
    <property type="molecule type" value="Genomic_DNA"/>
</dbReference>
<name>A0A1V5SCR2_9BACT</name>
<organism evidence="2">
    <name type="scientific">candidate division WS2 bacterium ADurb.Bin280</name>
    <dbReference type="NCBI Taxonomy" id="1852829"/>
    <lineage>
        <taxon>Bacteria</taxon>
        <taxon>candidate division WS2</taxon>
    </lineage>
</organism>